<proteinExistence type="predicted"/>
<accession>A0ABT4RRS4</accession>
<evidence type="ECO:0000256" key="1">
    <source>
        <dbReference type="SAM" id="SignalP"/>
    </source>
</evidence>
<sequence length="843" mass="90183">MIKKAMLAAAVAAATVVAASPATAAPPAPLDPQKWSFQDNLTWADYKPLPGPNYADPSIQPTVKKWRVALLMFDYPDKSFTISEPAGSTIYGTPSALAHSIPRAEVPKFYGDFFNTPSALNNFQTINRYWMENSYGKYGVELVPFGPFKLPKKSYQYHLGSGFQQPADCPNPTNDPAERCYSSFLPGQTQGRAEFDYFTAARTAWEQNVPAATRATFDNAYFVSAGQDESATWQEFGEMRFTGPEAVTDPFGPKHIDPLHARGNWASTRYIPWTSWAAASNIWPSANQNVSTEAESSGMAVFAHELSHNLGLPDNYNNPFQAVPQRTAGGMWDMMSRGSFNGPGGQHTRWMIPPTQGAALGAQHGIRNKQKLNFVAPDDVLTLNRGGLAQTGTMVAEVKAREVAPGDDLAGVRVVLNDGGDKNPVCRYQENPMCEGPWYTIQNGQERITPGFDDYTVEVVQQIGSDSFTGGSGVLIGKNKTQSSSCGSPNFNCQTWYIDANPQDINQVDYVKADGTVVKATLGDERQTNDGTFHAGVNSGSEYEFKASNNQLHFYILDKRVDAEGVNRYKIGIRSLAGTGPQTRGVSLSPATKGTAEGLPTCTFSLKNTGTAADLPAGVHPTAEVAKYFNSDIYRLTATSNTTGWTAHLKNALATAEFGQSVDVPVYIDKVAGAPANGSVTLTATSESDPSKTMSTTCAFGAGDTVGGTVPATLALNLGTADFEPFTPGMQKDYYASTDAKVTSTAGDATLSVADPSTTAAGHLVNGAFVMPEKLQVNAVRGATSSDVYAPLGSAATSLLSWDNPVSNDEVTVGFKQPVKANDALRTGTYAKTLTFTLSTTNP</sequence>
<feature type="chain" id="PRO_5047530578" evidence="1">
    <location>
        <begin position="25"/>
        <end position="843"/>
    </location>
</feature>
<protein>
    <submittedName>
        <fullName evidence="3">Immune inhibitor A</fullName>
    </submittedName>
</protein>
<dbReference type="EMBL" id="JAPCID010000053">
    <property type="protein sequence ID" value="MDA0141288.1"/>
    <property type="molecule type" value="Genomic_DNA"/>
</dbReference>
<keyword evidence="1" id="KW-0732">Signal</keyword>
<gene>
    <name evidence="3" type="ORF">OJ962_27570</name>
</gene>
<feature type="domain" description="Peptidase M6-like" evidence="2">
    <location>
        <begin position="292"/>
        <end position="345"/>
    </location>
</feature>
<dbReference type="Proteomes" id="UP001147700">
    <property type="component" value="Unassembled WGS sequence"/>
</dbReference>
<dbReference type="RefSeq" id="WP_202955176.1">
    <property type="nucleotide sequence ID" value="NZ_JAPCID010000053.1"/>
</dbReference>
<keyword evidence="4" id="KW-1185">Reference proteome</keyword>
<organism evidence="3 4">
    <name type="scientific">Solirubrobacter deserti</name>
    <dbReference type="NCBI Taxonomy" id="2282478"/>
    <lineage>
        <taxon>Bacteria</taxon>
        <taxon>Bacillati</taxon>
        <taxon>Actinomycetota</taxon>
        <taxon>Thermoleophilia</taxon>
        <taxon>Solirubrobacterales</taxon>
        <taxon>Solirubrobacteraceae</taxon>
        <taxon>Solirubrobacter</taxon>
    </lineage>
</organism>
<dbReference type="InterPro" id="IPR008757">
    <property type="entry name" value="Peptidase_M6-like_domain"/>
</dbReference>
<evidence type="ECO:0000313" key="3">
    <source>
        <dbReference type="EMBL" id="MDA0141288.1"/>
    </source>
</evidence>
<reference evidence="3" key="1">
    <citation type="submission" date="2022-10" db="EMBL/GenBank/DDBJ databases">
        <title>The WGS of Solirubrobacter sp. CPCC 204708.</title>
        <authorList>
            <person name="Jiang Z."/>
        </authorList>
    </citation>
    <scope>NUCLEOTIDE SEQUENCE</scope>
    <source>
        <strain evidence="3">CPCC 204708</strain>
    </source>
</reference>
<name>A0ABT4RRS4_9ACTN</name>
<dbReference type="SUPFAM" id="SSF55486">
    <property type="entry name" value="Metalloproteases ('zincins'), catalytic domain"/>
    <property type="match status" value="1"/>
</dbReference>
<dbReference type="Pfam" id="PF05547">
    <property type="entry name" value="Peptidase_M6"/>
    <property type="match status" value="1"/>
</dbReference>
<feature type="signal peptide" evidence="1">
    <location>
        <begin position="1"/>
        <end position="24"/>
    </location>
</feature>
<evidence type="ECO:0000313" key="4">
    <source>
        <dbReference type="Proteomes" id="UP001147700"/>
    </source>
</evidence>
<evidence type="ECO:0000259" key="2">
    <source>
        <dbReference type="Pfam" id="PF05547"/>
    </source>
</evidence>
<comment type="caution">
    <text evidence="3">The sequence shown here is derived from an EMBL/GenBank/DDBJ whole genome shotgun (WGS) entry which is preliminary data.</text>
</comment>